<name>A0ACB8UU04_9EURO</name>
<dbReference type="EMBL" id="JALBCA010000066">
    <property type="protein sequence ID" value="KAI2384880.1"/>
    <property type="molecule type" value="Genomic_DNA"/>
</dbReference>
<organism evidence="1">
    <name type="scientific">Ophidiomyces ophidiicola</name>
    <dbReference type="NCBI Taxonomy" id="1387563"/>
    <lineage>
        <taxon>Eukaryota</taxon>
        <taxon>Fungi</taxon>
        <taxon>Dikarya</taxon>
        <taxon>Ascomycota</taxon>
        <taxon>Pezizomycotina</taxon>
        <taxon>Eurotiomycetes</taxon>
        <taxon>Eurotiomycetidae</taxon>
        <taxon>Onygenales</taxon>
        <taxon>Onygenaceae</taxon>
        <taxon>Ophidiomyces</taxon>
    </lineage>
</organism>
<sequence>MQGSYNINFPVVFCDPDGREMEKWIVRIPLIPRLAFPEEKMRGEIATMKYVSEKTKIPIAHLYGYSISSENVLGQPFMLLEFIEGQTLHSVLEFLEANEEKRKHHNRPLTISINDQEVGGLNVCQYLSKHQTFTSTVDYAYMLLNTIFNEFYHRRDSVYDEEDARCYIYSLYLAQGVIMEWIRPEFNHGPFILMHKDLRPCNIIVDDNLNIISVLDWEWSHTVPTQLFVPPSWLTRRTLLSITHPISMILYNHELYHFRTAVERREYADYNPSKSLTATLPLTKLWREFRQNHHLFLAFGLQSPGCFSSVFLNVVDTHYFGLNRKERMRDFFERVIRQPALSVVEQKLNEARLFQQECERLGIDVEPPIDLEAETMSIGNRTKQAMLPAENAIHFNTRPAEQLSVGRLQWPLISITVFASVFILMKYHWK</sequence>
<evidence type="ECO:0000313" key="1">
    <source>
        <dbReference type="EMBL" id="KAI2384880.1"/>
    </source>
</evidence>
<protein>
    <submittedName>
        <fullName evidence="1">Uncharacterized protein</fullName>
    </submittedName>
</protein>
<accession>A0ACB8UU04</accession>
<gene>
    <name evidence="1" type="ORF">LOY88_004404</name>
</gene>
<comment type="caution">
    <text evidence="1">The sequence shown here is derived from an EMBL/GenBank/DDBJ whole genome shotgun (WGS) entry which is preliminary data.</text>
</comment>
<proteinExistence type="predicted"/>
<reference evidence="1" key="1">
    <citation type="journal article" date="2022" name="bioRxiv">
        <title>Population genetic analysis of Ophidiomyces ophidiicola, the causative agent of snake fungal disease, indicates recent introductions to the USA.</title>
        <authorList>
            <person name="Ladner J.T."/>
            <person name="Palmer J.M."/>
            <person name="Ettinger C.L."/>
            <person name="Stajich J.E."/>
            <person name="Farrell T.M."/>
            <person name="Glorioso B.M."/>
            <person name="Lawson B."/>
            <person name="Price S.J."/>
            <person name="Stengle A.G."/>
            <person name="Grear D.A."/>
            <person name="Lorch J.M."/>
        </authorList>
    </citation>
    <scope>NUCLEOTIDE SEQUENCE</scope>
    <source>
        <strain evidence="1">NWHC 24266-5</strain>
    </source>
</reference>